<dbReference type="Pfam" id="PF00720">
    <property type="entry name" value="SSI"/>
    <property type="match status" value="1"/>
</dbReference>
<evidence type="ECO:0000256" key="6">
    <source>
        <dbReference type="ARBA" id="ARBA00022900"/>
    </source>
</evidence>
<evidence type="ECO:0000256" key="7">
    <source>
        <dbReference type="ARBA" id="ARBA00023157"/>
    </source>
</evidence>
<accession>A0ABT6S975</accession>
<feature type="domain" description="Subtilisin inhibitor" evidence="10">
    <location>
        <begin position="45"/>
        <end position="127"/>
    </location>
</feature>
<feature type="signal peptide" evidence="9">
    <location>
        <begin position="1"/>
        <end position="32"/>
    </location>
</feature>
<dbReference type="PROSITE" id="PS00999">
    <property type="entry name" value="SSI"/>
    <property type="match status" value="1"/>
</dbReference>
<evidence type="ECO:0000256" key="4">
    <source>
        <dbReference type="ARBA" id="ARBA00022525"/>
    </source>
</evidence>
<keyword evidence="7" id="KW-1015">Disulfide bond</keyword>
<evidence type="ECO:0000256" key="8">
    <source>
        <dbReference type="RuleBase" id="RU003471"/>
    </source>
</evidence>
<evidence type="ECO:0000313" key="11">
    <source>
        <dbReference type="EMBL" id="MDI3404661.1"/>
    </source>
</evidence>
<keyword evidence="5 8" id="KW-0646">Protease inhibitor</keyword>
<comment type="similarity">
    <text evidence="2 8">Belongs to the protease inhibitor I16 (SSI) family.</text>
</comment>
<feature type="chain" id="PRO_5045570686" evidence="9">
    <location>
        <begin position="33"/>
        <end position="141"/>
    </location>
</feature>
<keyword evidence="4" id="KW-0964">Secreted</keyword>
<sequence length="141" mass="14635">MRPTVPDVRTAAPIALAAAAALLVALAPSALAAPRGPSEPRPGGLFLSVSGAENTWIRGVKLHCRPKPEGTHPQAKAACAALDQAHGEFDELAGAPRACSAEHDPVTVSATGTHRGRITAWHKTFANSCEMHAATDPVFDF</sequence>
<protein>
    <submittedName>
        <fullName evidence="11">SSI family serine proteinase inhibitor</fullName>
    </submittedName>
</protein>
<dbReference type="EMBL" id="JASCIQ010000011">
    <property type="protein sequence ID" value="MDI3404661.1"/>
    <property type="molecule type" value="Genomic_DNA"/>
</dbReference>
<comment type="subunit">
    <text evidence="3">Homodimer.</text>
</comment>
<gene>
    <name evidence="11" type="ORF">QIS96_12625</name>
</gene>
<organism evidence="11 12">
    <name type="scientific">Streptomyces cavernicola</name>
    <dbReference type="NCBI Taxonomy" id="3043613"/>
    <lineage>
        <taxon>Bacteria</taxon>
        <taxon>Bacillati</taxon>
        <taxon>Actinomycetota</taxon>
        <taxon>Actinomycetes</taxon>
        <taxon>Kitasatosporales</taxon>
        <taxon>Streptomycetaceae</taxon>
        <taxon>Streptomyces</taxon>
    </lineage>
</organism>
<keyword evidence="12" id="KW-1185">Reference proteome</keyword>
<dbReference type="Proteomes" id="UP001223978">
    <property type="component" value="Unassembled WGS sequence"/>
</dbReference>
<dbReference type="InterPro" id="IPR023549">
    <property type="entry name" value="Subtilisin_inhibitor"/>
</dbReference>
<evidence type="ECO:0000313" key="12">
    <source>
        <dbReference type="Proteomes" id="UP001223978"/>
    </source>
</evidence>
<keyword evidence="6 8" id="KW-0722">Serine protease inhibitor</keyword>
<evidence type="ECO:0000259" key="10">
    <source>
        <dbReference type="Pfam" id="PF00720"/>
    </source>
</evidence>
<evidence type="ECO:0000256" key="2">
    <source>
        <dbReference type="ARBA" id="ARBA00010472"/>
    </source>
</evidence>
<evidence type="ECO:0000256" key="9">
    <source>
        <dbReference type="SAM" id="SignalP"/>
    </source>
</evidence>
<evidence type="ECO:0000256" key="3">
    <source>
        <dbReference type="ARBA" id="ARBA00011738"/>
    </source>
</evidence>
<dbReference type="PRINTS" id="PR00294">
    <property type="entry name" value="SSBTLNINHBTR"/>
</dbReference>
<name>A0ABT6S975_9ACTN</name>
<keyword evidence="9" id="KW-0732">Signal</keyword>
<dbReference type="InterPro" id="IPR036819">
    <property type="entry name" value="Subtilisin_inhibitor-like_sf"/>
</dbReference>
<dbReference type="RefSeq" id="WP_282542606.1">
    <property type="nucleotide sequence ID" value="NZ_JASCIQ010000011.1"/>
</dbReference>
<dbReference type="InterPro" id="IPR020054">
    <property type="entry name" value="Prot_inh_SSI_I16_CS"/>
</dbReference>
<dbReference type="Gene3D" id="3.30.350.10">
    <property type="entry name" value="Subtilisin inhibitor-like"/>
    <property type="match status" value="1"/>
</dbReference>
<dbReference type="InterPro" id="IPR000691">
    <property type="entry name" value="Prot_inh_I16_SSI"/>
</dbReference>
<comment type="subcellular location">
    <subcellularLocation>
        <location evidence="1">Secreted</location>
    </subcellularLocation>
</comment>
<evidence type="ECO:0000256" key="5">
    <source>
        <dbReference type="ARBA" id="ARBA00022690"/>
    </source>
</evidence>
<dbReference type="SUPFAM" id="SSF55399">
    <property type="entry name" value="Subtilisin inhibitor"/>
    <property type="match status" value="1"/>
</dbReference>
<proteinExistence type="inferred from homology"/>
<reference evidence="11 12" key="1">
    <citation type="submission" date="2023-05" db="EMBL/GenBank/DDBJ databases">
        <title>Draft genome sequence of Streptomyces sp. B-S-A6 isolated from a cave soil in Thailand.</title>
        <authorList>
            <person name="Chamroensaksri N."/>
            <person name="Muangham S."/>
        </authorList>
    </citation>
    <scope>NUCLEOTIDE SEQUENCE [LARGE SCALE GENOMIC DNA]</scope>
    <source>
        <strain evidence="11 12">B-S-A6</strain>
    </source>
</reference>
<comment type="caution">
    <text evidence="11">The sequence shown here is derived from an EMBL/GenBank/DDBJ whole genome shotgun (WGS) entry which is preliminary data.</text>
</comment>
<evidence type="ECO:0000256" key="1">
    <source>
        <dbReference type="ARBA" id="ARBA00004613"/>
    </source>
</evidence>